<dbReference type="Pfam" id="PF00753">
    <property type="entry name" value="Lactamase_B"/>
    <property type="match status" value="1"/>
</dbReference>
<evidence type="ECO:0000313" key="2">
    <source>
        <dbReference type="EMBL" id="TWF77238.1"/>
    </source>
</evidence>
<organism evidence="2 3">
    <name type="scientific">Pseudonocardia hierapolitana</name>
    <dbReference type="NCBI Taxonomy" id="1128676"/>
    <lineage>
        <taxon>Bacteria</taxon>
        <taxon>Bacillati</taxon>
        <taxon>Actinomycetota</taxon>
        <taxon>Actinomycetes</taxon>
        <taxon>Pseudonocardiales</taxon>
        <taxon>Pseudonocardiaceae</taxon>
        <taxon>Pseudonocardia</taxon>
    </lineage>
</organism>
<dbReference type="SMART" id="SM00849">
    <property type="entry name" value="Lactamase_B"/>
    <property type="match status" value="1"/>
</dbReference>
<dbReference type="InterPro" id="IPR051453">
    <property type="entry name" value="MBL_Glyoxalase_II"/>
</dbReference>
<dbReference type="Gene3D" id="3.60.15.10">
    <property type="entry name" value="Ribonuclease Z/Hydroxyacylglutathione hydrolase-like"/>
    <property type="match status" value="1"/>
</dbReference>
<dbReference type="OrthoDB" id="2971563at2"/>
<accession>A0A561SQV3</accession>
<dbReference type="Proteomes" id="UP000321261">
    <property type="component" value="Unassembled WGS sequence"/>
</dbReference>
<dbReference type="RefSeq" id="WP_147256452.1">
    <property type="nucleotide sequence ID" value="NZ_VIWU01000001.1"/>
</dbReference>
<dbReference type="InterPro" id="IPR001279">
    <property type="entry name" value="Metallo-B-lactamas"/>
</dbReference>
<comment type="caution">
    <text evidence="2">The sequence shown here is derived from an EMBL/GenBank/DDBJ whole genome shotgun (WGS) entry which is preliminary data.</text>
</comment>
<name>A0A561SQV3_9PSEU</name>
<dbReference type="CDD" id="cd06262">
    <property type="entry name" value="metallo-hydrolase-like_MBL-fold"/>
    <property type="match status" value="1"/>
</dbReference>
<dbReference type="InterPro" id="IPR036866">
    <property type="entry name" value="RibonucZ/Hydroxyglut_hydro"/>
</dbReference>
<reference evidence="2 3" key="1">
    <citation type="submission" date="2019-06" db="EMBL/GenBank/DDBJ databases">
        <title>Sequencing the genomes of 1000 actinobacteria strains.</title>
        <authorList>
            <person name="Klenk H.-P."/>
        </authorList>
    </citation>
    <scope>NUCLEOTIDE SEQUENCE [LARGE SCALE GENOMIC DNA]</scope>
    <source>
        <strain evidence="2 3">DSM 45671</strain>
    </source>
</reference>
<dbReference type="GO" id="GO:0016787">
    <property type="term" value="F:hydrolase activity"/>
    <property type="evidence" value="ECO:0007669"/>
    <property type="project" value="UniProtKB-KW"/>
</dbReference>
<gene>
    <name evidence="2" type="ORF">FHX44_113143</name>
</gene>
<evidence type="ECO:0000259" key="1">
    <source>
        <dbReference type="SMART" id="SM00849"/>
    </source>
</evidence>
<dbReference type="PANTHER" id="PTHR46233">
    <property type="entry name" value="HYDROXYACYLGLUTATHIONE HYDROLASE GLOC"/>
    <property type="match status" value="1"/>
</dbReference>
<dbReference type="PANTHER" id="PTHR46233:SF4">
    <property type="entry name" value="METALLO-BETA-LACTAMASE DOMAIN-CONTAINING PROTEIN"/>
    <property type="match status" value="1"/>
</dbReference>
<evidence type="ECO:0000313" key="3">
    <source>
        <dbReference type="Proteomes" id="UP000321261"/>
    </source>
</evidence>
<feature type="domain" description="Metallo-beta-lactamase" evidence="1">
    <location>
        <begin position="12"/>
        <end position="204"/>
    </location>
</feature>
<sequence length="225" mass="24179">MTLRRLVVGVLQTNCWIVTDGAEALVVDPGDQPERILAATADLHVSAILLTHAHFDHVLAVPELVDAWAVPVLAHTAESPVWPHELATVRRDGHWDAGTATVRLLAADPSQLAPPDRLWDGAFTPVEDLQEIHIGALTARVLHTPGHTPGGISLLVDGHLLSGDTLFPGGPGLTGPPLSDFPTIIDSVRRLLELPDGTRIHPGHGLDTTVATERPHVHEWIARGW</sequence>
<dbReference type="AlphaFoldDB" id="A0A561SQV3"/>
<dbReference type="SUPFAM" id="SSF56281">
    <property type="entry name" value="Metallo-hydrolase/oxidoreductase"/>
    <property type="match status" value="1"/>
</dbReference>
<protein>
    <submittedName>
        <fullName evidence="2">Glyoxylase-like metal-dependent hydrolase (Beta-lactamase superfamily II)</fullName>
    </submittedName>
</protein>
<keyword evidence="3" id="KW-1185">Reference proteome</keyword>
<keyword evidence="2" id="KW-0378">Hydrolase</keyword>
<proteinExistence type="predicted"/>
<dbReference type="EMBL" id="VIWU01000001">
    <property type="protein sequence ID" value="TWF77238.1"/>
    <property type="molecule type" value="Genomic_DNA"/>
</dbReference>